<dbReference type="AlphaFoldDB" id="A0AAI9K232"/>
<organism evidence="9 10">
    <name type="scientific">Coprococcus eutactus</name>
    <dbReference type="NCBI Taxonomy" id="33043"/>
    <lineage>
        <taxon>Bacteria</taxon>
        <taxon>Bacillati</taxon>
        <taxon>Bacillota</taxon>
        <taxon>Clostridia</taxon>
        <taxon>Lachnospirales</taxon>
        <taxon>Lachnospiraceae</taxon>
        <taxon>Coprococcus</taxon>
    </lineage>
</organism>
<dbReference type="SUPFAM" id="SSF161098">
    <property type="entry name" value="MetI-like"/>
    <property type="match status" value="1"/>
</dbReference>
<dbReference type="GO" id="GO:0005886">
    <property type="term" value="C:plasma membrane"/>
    <property type="evidence" value="ECO:0007669"/>
    <property type="project" value="UniProtKB-SubCell"/>
</dbReference>
<feature type="transmembrane region" description="Helical" evidence="7">
    <location>
        <begin position="234"/>
        <end position="257"/>
    </location>
</feature>
<accession>A0AAI9K232</accession>
<sequence length="328" mass="37249">MSDNNKKVEEKAAEIIQATETQTVKPAAAEDKEFKKKKSTTWERNQRKWGWAFILPTMIGIIVLNLWPIVQTIYQSFCKVGSFGDSSFAGFANYKKMFADPEVWQSLLNTFKYAIIEVPFSIAIALILAVFLNRKMHGRTIYRAIFFLPMVVAPAAVAMVWRWLYNSQFGLLNHILGTKIEWISNPKIAWISVAIIGVWSIIGYNMVLFLAGLQEIPKDYYEAADIDGASGVRAFFKITLPLLSPTVFFVLVTRVIGALQVFDLVYMVMDISNPALKKTESIVYLFYQYSFQNGNKGYGSAIVVLLLAVIMVLTVFQMIGQKKWVHYN</sequence>
<feature type="transmembrane region" description="Helical" evidence="7">
    <location>
        <begin position="298"/>
        <end position="319"/>
    </location>
</feature>
<dbReference type="GeneID" id="92830905"/>
<dbReference type="PROSITE" id="PS50928">
    <property type="entry name" value="ABC_TM1"/>
    <property type="match status" value="1"/>
</dbReference>
<evidence type="ECO:0000256" key="3">
    <source>
        <dbReference type="ARBA" id="ARBA00022475"/>
    </source>
</evidence>
<dbReference type="Proteomes" id="UP000660047">
    <property type="component" value="Unassembled WGS sequence"/>
</dbReference>
<proteinExistence type="inferred from homology"/>
<dbReference type="InterPro" id="IPR051393">
    <property type="entry name" value="ABC_transporter_permease"/>
</dbReference>
<evidence type="ECO:0000256" key="4">
    <source>
        <dbReference type="ARBA" id="ARBA00022692"/>
    </source>
</evidence>
<gene>
    <name evidence="9" type="ORF">COEU31_13300</name>
</gene>
<feature type="transmembrane region" description="Helical" evidence="7">
    <location>
        <begin position="113"/>
        <end position="132"/>
    </location>
</feature>
<comment type="subcellular location">
    <subcellularLocation>
        <location evidence="1 7">Cell membrane</location>
        <topology evidence="1 7">Multi-pass membrane protein</topology>
    </subcellularLocation>
</comment>
<dbReference type="Pfam" id="PF00528">
    <property type="entry name" value="BPD_transp_1"/>
    <property type="match status" value="1"/>
</dbReference>
<dbReference type="CDD" id="cd06261">
    <property type="entry name" value="TM_PBP2"/>
    <property type="match status" value="1"/>
</dbReference>
<comment type="caution">
    <text evidence="9">The sequence shown here is derived from an EMBL/GenBank/DDBJ whole genome shotgun (WGS) entry which is preliminary data.</text>
</comment>
<reference evidence="9" key="1">
    <citation type="submission" date="2020-06" db="EMBL/GenBank/DDBJ databases">
        <title>Characterization of fructooligosaccharide metabolism and fructooligosaccharide-degrading enzymes in human commensal butyrate producers.</title>
        <authorList>
            <person name="Tanno H."/>
            <person name="Fujii T."/>
            <person name="Hirano K."/>
            <person name="Maeno S."/>
            <person name="Tonozuka T."/>
            <person name="Sakamoto M."/>
            <person name="Ohkuma M."/>
            <person name="Tochio T."/>
            <person name="Endo A."/>
        </authorList>
    </citation>
    <scope>NUCLEOTIDE SEQUENCE</scope>
    <source>
        <strain evidence="9">JCM 31265</strain>
    </source>
</reference>
<keyword evidence="4 7" id="KW-0812">Transmembrane</keyword>
<evidence type="ECO:0000256" key="5">
    <source>
        <dbReference type="ARBA" id="ARBA00022989"/>
    </source>
</evidence>
<dbReference type="EMBL" id="BLYL01000006">
    <property type="protein sequence ID" value="GFO94284.1"/>
    <property type="molecule type" value="Genomic_DNA"/>
</dbReference>
<dbReference type="GO" id="GO:0055085">
    <property type="term" value="P:transmembrane transport"/>
    <property type="evidence" value="ECO:0007669"/>
    <property type="project" value="InterPro"/>
</dbReference>
<keyword evidence="6 7" id="KW-0472">Membrane</keyword>
<comment type="similarity">
    <text evidence="7">Belongs to the binding-protein-dependent transport system permease family.</text>
</comment>
<evidence type="ECO:0000313" key="9">
    <source>
        <dbReference type="EMBL" id="GFO94284.1"/>
    </source>
</evidence>
<evidence type="ECO:0000256" key="1">
    <source>
        <dbReference type="ARBA" id="ARBA00004651"/>
    </source>
</evidence>
<feature type="transmembrane region" description="Helical" evidence="7">
    <location>
        <begin position="188"/>
        <end position="213"/>
    </location>
</feature>
<evidence type="ECO:0000256" key="2">
    <source>
        <dbReference type="ARBA" id="ARBA00022448"/>
    </source>
</evidence>
<keyword evidence="2 7" id="KW-0813">Transport</keyword>
<evidence type="ECO:0000259" key="8">
    <source>
        <dbReference type="PROSITE" id="PS50928"/>
    </source>
</evidence>
<dbReference type="Gene3D" id="1.10.3720.10">
    <property type="entry name" value="MetI-like"/>
    <property type="match status" value="1"/>
</dbReference>
<protein>
    <submittedName>
        <fullName evidence="9">Sugar ABC transporter permease</fullName>
    </submittedName>
</protein>
<evidence type="ECO:0000256" key="6">
    <source>
        <dbReference type="ARBA" id="ARBA00023136"/>
    </source>
</evidence>
<feature type="transmembrane region" description="Helical" evidence="7">
    <location>
        <begin position="144"/>
        <end position="164"/>
    </location>
</feature>
<evidence type="ECO:0000256" key="7">
    <source>
        <dbReference type="RuleBase" id="RU363032"/>
    </source>
</evidence>
<keyword evidence="3" id="KW-1003">Cell membrane</keyword>
<keyword evidence="5 7" id="KW-1133">Transmembrane helix</keyword>
<feature type="domain" description="ABC transmembrane type-1" evidence="8">
    <location>
        <begin position="107"/>
        <end position="319"/>
    </location>
</feature>
<dbReference type="PANTHER" id="PTHR30193:SF41">
    <property type="entry name" value="DIACETYLCHITOBIOSE UPTAKE SYSTEM PERMEASE PROTEIN NGCF"/>
    <property type="match status" value="1"/>
</dbReference>
<name>A0AAI9K232_9FIRM</name>
<dbReference type="InterPro" id="IPR000515">
    <property type="entry name" value="MetI-like"/>
</dbReference>
<evidence type="ECO:0000313" key="10">
    <source>
        <dbReference type="Proteomes" id="UP000660047"/>
    </source>
</evidence>
<dbReference type="PANTHER" id="PTHR30193">
    <property type="entry name" value="ABC TRANSPORTER PERMEASE PROTEIN"/>
    <property type="match status" value="1"/>
</dbReference>
<dbReference type="RefSeq" id="WP_015534456.1">
    <property type="nucleotide sequence ID" value="NZ_BLYL01000006.1"/>
</dbReference>
<dbReference type="InterPro" id="IPR035906">
    <property type="entry name" value="MetI-like_sf"/>
</dbReference>
<dbReference type="SUPFAM" id="SSF160964">
    <property type="entry name" value="MalF N-terminal region-like"/>
    <property type="match status" value="1"/>
</dbReference>
<feature type="transmembrane region" description="Helical" evidence="7">
    <location>
        <begin position="49"/>
        <end position="70"/>
    </location>
</feature>